<sequence>MDNKKKVYVGNLSYTMTSDDLRKAFAEFGEVVDAVVIMDKMSGRSRGFGFVEFATDDAAQKAVDAMNGKDVDGRKLVVNIARPARDR</sequence>
<dbReference type="PROSITE" id="PS50102">
    <property type="entry name" value="RRM"/>
    <property type="match status" value="1"/>
</dbReference>
<evidence type="ECO:0000256" key="1">
    <source>
        <dbReference type="ARBA" id="ARBA00022884"/>
    </source>
</evidence>
<dbReference type="Proteomes" id="UP000178429">
    <property type="component" value="Unassembled WGS sequence"/>
</dbReference>
<dbReference type="SUPFAM" id="SSF54928">
    <property type="entry name" value="RNA-binding domain, RBD"/>
    <property type="match status" value="1"/>
</dbReference>
<dbReference type="GO" id="GO:0003723">
    <property type="term" value="F:RNA binding"/>
    <property type="evidence" value="ECO:0007669"/>
    <property type="project" value="UniProtKB-KW"/>
</dbReference>
<comment type="caution">
    <text evidence="3">The sequence shown here is derived from an EMBL/GenBank/DDBJ whole genome shotgun (WGS) entry which is preliminary data.</text>
</comment>
<dbReference type="Gene3D" id="3.30.70.330">
    <property type="match status" value="1"/>
</dbReference>
<accession>A0A1F8C102</accession>
<dbReference type="InterPro" id="IPR012677">
    <property type="entry name" value="Nucleotide-bd_a/b_plait_sf"/>
</dbReference>
<dbReference type="InterPro" id="IPR052462">
    <property type="entry name" value="SLIRP/GR-RBP-like"/>
</dbReference>
<dbReference type="AlphaFoldDB" id="A0A1F8C102"/>
<dbReference type="InterPro" id="IPR000504">
    <property type="entry name" value="RRM_dom"/>
</dbReference>
<feature type="domain" description="RRM" evidence="2">
    <location>
        <begin position="5"/>
        <end position="83"/>
    </location>
</feature>
<organism evidence="3 4">
    <name type="scientific">Candidatus Woesebacteria bacterium RIFCSPLOWO2_01_FULL_44_14</name>
    <dbReference type="NCBI Taxonomy" id="1802525"/>
    <lineage>
        <taxon>Bacteria</taxon>
        <taxon>Candidatus Woeseibacteriota</taxon>
    </lineage>
</organism>
<dbReference type="SMART" id="SM00360">
    <property type="entry name" value="RRM"/>
    <property type="match status" value="1"/>
</dbReference>
<dbReference type="CDD" id="cd21608">
    <property type="entry name" value="RRM2_NsCP33_like"/>
    <property type="match status" value="1"/>
</dbReference>
<evidence type="ECO:0000313" key="4">
    <source>
        <dbReference type="Proteomes" id="UP000178429"/>
    </source>
</evidence>
<proteinExistence type="predicted"/>
<evidence type="ECO:0000259" key="2">
    <source>
        <dbReference type="PROSITE" id="PS50102"/>
    </source>
</evidence>
<protein>
    <submittedName>
        <fullName evidence="3">RNA-binding protein</fullName>
    </submittedName>
</protein>
<dbReference type="Pfam" id="PF00076">
    <property type="entry name" value="RRM_1"/>
    <property type="match status" value="1"/>
</dbReference>
<evidence type="ECO:0000313" key="3">
    <source>
        <dbReference type="EMBL" id="OGM69499.1"/>
    </source>
</evidence>
<dbReference type="PANTHER" id="PTHR48027">
    <property type="entry name" value="HETEROGENEOUS NUCLEAR RIBONUCLEOPROTEIN 87F-RELATED"/>
    <property type="match status" value="1"/>
</dbReference>
<gene>
    <name evidence="3" type="ORF">A2975_03015</name>
</gene>
<dbReference type="InterPro" id="IPR048289">
    <property type="entry name" value="RRM2_NsCP33-like"/>
</dbReference>
<reference evidence="3 4" key="1">
    <citation type="journal article" date="2016" name="Nat. Commun.">
        <title>Thousands of microbial genomes shed light on interconnected biogeochemical processes in an aquifer system.</title>
        <authorList>
            <person name="Anantharaman K."/>
            <person name="Brown C.T."/>
            <person name="Hug L.A."/>
            <person name="Sharon I."/>
            <person name="Castelle C.J."/>
            <person name="Probst A.J."/>
            <person name="Thomas B.C."/>
            <person name="Singh A."/>
            <person name="Wilkins M.J."/>
            <person name="Karaoz U."/>
            <person name="Brodie E.L."/>
            <person name="Williams K.H."/>
            <person name="Hubbard S.S."/>
            <person name="Banfield J.F."/>
        </authorList>
    </citation>
    <scope>NUCLEOTIDE SEQUENCE [LARGE SCALE GENOMIC DNA]</scope>
</reference>
<dbReference type="STRING" id="1802525.A2975_03015"/>
<dbReference type="InterPro" id="IPR035979">
    <property type="entry name" value="RBD_domain_sf"/>
</dbReference>
<name>A0A1F8C102_9BACT</name>
<dbReference type="EMBL" id="MGHL01000011">
    <property type="protein sequence ID" value="OGM69499.1"/>
    <property type="molecule type" value="Genomic_DNA"/>
</dbReference>
<keyword evidence="1" id="KW-0694">RNA-binding</keyword>